<dbReference type="Pfam" id="PF01609">
    <property type="entry name" value="DDE_Tnp_1"/>
    <property type="match status" value="1"/>
</dbReference>
<dbReference type="InterPro" id="IPR002559">
    <property type="entry name" value="Transposase_11"/>
</dbReference>
<accession>A0A2S5RDE4</accession>
<dbReference type="GO" id="GO:0003677">
    <property type="term" value="F:DNA binding"/>
    <property type="evidence" value="ECO:0007669"/>
    <property type="project" value="InterPro"/>
</dbReference>
<evidence type="ECO:0000313" key="2">
    <source>
        <dbReference type="EMBL" id="PPE05318.1"/>
    </source>
</evidence>
<dbReference type="GO" id="GO:0006313">
    <property type="term" value="P:DNA transposition"/>
    <property type="evidence" value="ECO:0007669"/>
    <property type="project" value="InterPro"/>
</dbReference>
<name>A0A2S5RDE4_9PROT</name>
<comment type="caution">
    <text evidence="2">The sequence shown here is derived from an EMBL/GenBank/DDBJ whole genome shotgun (WGS) entry which is preliminary data.</text>
</comment>
<dbReference type="EMBL" id="PHHC01000065">
    <property type="protein sequence ID" value="PPE05318.1"/>
    <property type="molecule type" value="Genomic_DNA"/>
</dbReference>
<keyword evidence="3" id="KW-1185">Reference proteome</keyword>
<organism evidence="2 3">
    <name type="scientific">Holospora curviuscula</name>
    <dbReference type="NCBI Taxonomy" id="1082868"/>
    <lineage>
        <taxon>Bacteria</taxon>
        <taxon>Pseudomonadati</taxon>
        <taxon>Pseudomonadota</taxon>
        <taxon>Alphaproteobacteria</taxon>
        <taxon>Holosporales</taxon>
        <taxon>Holosporaceae</taxon>
        <taxon>Holospora</taxon>
    </lineage>
</organism>
<proteinExistence type="predicted"/>
<evidence type="ECO:0000313" key="3">
    <source>
        <dbReference type="Proteomes" id="UP000239425"/>
    </source>
</evidence>
<reference evidence="2 3" key="1">
    <citation type="submission" date="2017-11" db="EMBL/GenBank/DDBJ databases">
        <title>Comparative genomic analysis of Holospora spp., intranuclear symbionts of paramecia.</title>
        <authorList>
            <person name="Garushyants S.K."/>
            <person name="Beliavskaya A."/>
            <person name="Malko D.B."/>
            <person name="Logacheva M.D."/>
            <person name="Rautian M.S."/>
            <person name="Gelfand M.S."/>
        </authorList>
    </citation>
    <scope>NUCLEOTIDE SEQUENCE [LARGE SCALE GENOMIC DNA]</scope>
    <source>
        <strain evidence="3">02AZ16</strain>
    </source>
</reference>
<protein>
    <recommendedName>
        <fullName evidence="1">Transposase IS4-like domain-containing protein</fullName>
    </recommendedName>
</protein>
<dbReference type="Proteomes" id="UP000239425">
    <property type="component" value="Unassembled WGS sequence"/>
</dbReference>
<evidence type="ECO:0000259" key="1">
    <source>
        <dbReference type="Pfam" id="PF01609"/>
    </source>
</evidence>
<gene>
    <name evidence="2" type="ORF">HCUR_00276</name>
</gene>
<dbReference type="AlphaFoldDB" id="A0A2S5RDE4"/>
<dbReference type="GO" id="GO:0004803">
    <property type="term" value="F:transposase activity"/>
    <property type="evidence" value="ECO:0007669"/>
    <property type="project" value="InterPro"/>
</dbReference>
<feature type="domain" description="Transposase IS4-like" evidence="1">
    <location>
        <begin position="15"/>
        <end position="68"/>
    </location>
</feature>
<dbReference type="RefSeq" id="WP_279337420.1">
    <property type="nucleotide sequence ID" value="NZ_PHHC01000065.1"/>
</dbReference>
<sequence length="118" mass="13116">MNNEELTKEKIKEPKRHSVVDTQGNLVHATVDDANQHDTVRGRNIVQKALPQYPTLKGVCADSGYGKTMLAFVGNGLNKTIEISEPQDGRYSPKDRSLNESLLGSIIIQDCLKIRKLL</sequence>